<feature type="region of interest" description="Disordered" evidence="1">
    <location>
        <begin position="86"/>
        <end position="107"/>
    </location>
</feature>
<sequence>MSVRSLHELHEEGGAPAEFVERFAAAWHDGDWSVAEDHWQLLVNRLLRSREMEGLKRRDALRTAEREVQNLGLSLLRSPAPTRCPMCATAPPQGPFDAPRQPTMEPR</sequence>
<proteinExistence type="predicted"/>
<protein>
    <submittedName>
        <fullName evidence="2">Uncharacterized protein</fullName>
    </submittedName>
</protein>
<organism evidence="2 3">
    <name type="scientific">Streptomyces tuirus</name>
    <dbReference type="NCBI Taxonomy" id="68278"/>
    <lineage>
        <taxon>Bacteria</taxon>
        <taxon>Bacillati</taxon>
        <taxon>Actinomycetota</taxon>
        <taxon>Actinomycetes</taxon>
        <taxon>Kitasatosporales</taxon>
        <taxon>Streptomycetaceae</taxon>
        <taxon>Streptomyces</taxon>
    </lineage>
</organism>
<accession>A0A941F980</accession>
<evidence type="ECO:0000313" key="3">
    <source>
        <dbReference type="Proteomes" id="UP000682308"/>
    </source>
</evidence>
<reference evidence="2 3" key="1">
    <citation type="submission" date="2021-04" db="EMBL/GenBank/DDBJ databases">
        <title>Characterization of the biosynthetic gene cluster of new lipopeptides with antitumor activity in the genome of the marine Streptomyces PHM034.</title>
        <authorList>
            <person name="Ceniceros A."/>
            <person name="Canedo L."/>
            <person name="Mendez C."/>
            <person name="Olano C."/>
            <person name="Schleissner C."/>
            <person name="Cuevas C."/>
            <person name="De La Calle F."/>
            <person name="Salas J.A."/>
        </authorList>
    </citation>
    <scope>NUCLEOTIDE SEQUENCE [LARGE SCALE GENOMIC DNA]</scope>
    <source>
        <strain evidence="2 3">PHM034</strain>
    </source>
</reference>
<name>A0A941F980_9ACTN</name>
<dbReference type="InterPro" id="IPR046280">
    <property type="entry name" value="DUF6313"/>
</dbReference>
<dbReference type="AlphaFoldDB" id="A0A941F980"/>
<comment type="caution">
    <text evidence="2">The sequence shown here is derived from an EMBL/GenBank/DDBJ whole genome shotgun (WGS) entry which is preliminary data.</text>
</comment>
<dbReference type="Proteomes" id="UP000682308">
    <property type="component" value="Unassembled WGS sequence"/>
</dbReference>
<evidence type="ECO:0000313" key="2">
    <source>
        <dbReference type="EMBL" id="MBR8639140.1"/>
    </source>
</evidence>
<gene>
    <name evidence="2" type="ORF">KEF29_06885</name>
</gene>
<keyword evidence="3" id="KW-1185">Reference proteome</keyword>
<evidence type="ECO:0000256" key="1">
    <source>
        <dbReference type="SAM" id="MobiDB-lite"/>
    </source>
</evidence>
<dbReference type="EMBL" id="JAGTPG010000001">
    <property type="protein sequence ID" value="MBR8639140.1"/>
    <property type="molecule type" value="Genomic_DNA"/>
</dbReference>
<dbReference type="Pfam" id="PF19832">
    <property type="entry name" value="DUF6313"/>
    <property type="match status" value="1"/>
</dbReference>